<dbReference type="PANTHER" id="PTHR46623:SF6">
    <property type="entry name" value="ALPHA_BETA-HYDROLASES SUPERFAMILY PROTEIN"/>
    <property type="match status" value="1"/>
</dbReference>
<dbReference type="PANTHER" id="PTHR46623">
    <property type="entry name" value="CARBOXYMETHYLENEBUTENOLIDASE-RELATED"/>
    <property type="match status" value="1"/>
</dbReference>
<feature type="domain" description="Dienelactone hydrolase" evidence="1">
    <location>
        <begin position="25"/>
        <end position="245"/>
    </location>
</feature>
<dbReference type="RefSeq" id="WP_136425954.1">
    <property type="nucleotide sequence ID" value="NZ_SSSM01000001.1"/>
</dbReference>
<dbReference type="InterPro" id="IPR029058">
    <property type="entry name" value="AB_hydrolase_fold"/>
</dbReference>
<proteinExistence type="predicted"/>
<sequence>MTTASPTLIDIDLPSEIPGASPALRGVLGIPAGEGPWPGVVMVHEAFGLDDVMRRQVVRMTAAGFLTLMPDLYTAGSTRKCLTATFRAISAGHGRAFDDVETARRFLAARDDFSGRMGLIGFCMGGGFALVAASGHGFDAASVNYGILPKDVEGTLAGACPVVASYGRKDVTQRGIATTLERTLTTLDIPHDVKEYPEAGHAFLNEAEAGPAALRPIMKAIIGVGPEPGSARDAWERIDGFFHTHLDPQD</sequence>
<dbReference type="InterPro" id="IPR002925">
    <property type="entry name" value="Dienelactn_hydro"/>
</dbReference>
<protein>
    <submittedName>
        <fullName evidence="2">Dienelactone hydrolase family protein</fullName>
    </submittedName>
</protein>
<evidence type="ECO:0000313" key="2">
    <source>
        <dbReference type="EMBL" id="THG33173.1"/>
    </source>
</evidence>
<dbReference type="Proteomes" id="UP000309133">
    <property type="component" value="Unassembled WGS sequence"/>
</dbReference>
<dbReference type="SUPFAM" id="SSF53474">
    <property type="entry name" value="alpha/beta-Hydrolases"/>
    <property type="match status" value="1"/>
</dbReference>
<name>A0A4S4FRB3_9MICO</name>
<evidence type="ECO:0000259" key="1">
    <source>
        <dbReference type="Pfam" id="PF01738"/>
    </source>
</evidence>
<organism evidence="2 3">
    <name type="scientific">Naasia lichenicola</name>
    <dbReference type="NCBI Taxonomy" id="2565933"/>
    <lineage>
        <taxon>Bacteria</taxon>
        <taxon>Bacillati</taxon>
        <taxon>Actinomycetota</taxon>
        <taxon>Actinomycetes</taxon>
        <taxon>Micrococcales</taxon>
        <taxon>Microbacteriaceae</taxon>
        <taxon>Naasia</taxon>
    </lineage>
</organism>
<dbReference type="Gene3D" id="3.40.50.1820">
    <property type="entry name" value="alpha/beta hydrolase"/>
    <property type="match status" value="1"/>
</dbReference>
<comment type="caution">
    <text evidence="2">The sequence shown here is derived from an EMBL/GenBank/DDBJ whole genome shotgun (WGS) entry which is preliminary data.</text>
</comment>
<dbReference type="EMBL" id="SSSM01000001">
    <property type="protein sequence ID" value="THG33173.1"/>
    <property type="molecule type" value="Genomic_DNA"/>
</dbReference>
<dbReference type="Pfam" id="PF01738">
    <property type="entry name" value="DLH"/>
    <property type="match status" value="1"/>
</dbReference>
<keyword evidence="3" id="KW-1185">Reference proteome</keyword>
<keyword evidence="2" id="KW-0378">Hydrolase</keyword>
<reference evidence="2 3" key="1">
    <citation type="submission" date="2019-04" db="EMBL/GenBank/DDBJ databases">
        <authorList>
            <person name="Jiang L."/>
        </authorList>
    </citation>
    <scope>NUCLEOTIDE SEQUENCE [LARGE SCALE GENOMIC DNA]</scope>
    <source>
        <strain evidence="2 3">YIM 131853</strain>
    </source>
</reference>
<dbReference type="OrthoDB" id="3208682at2"/>
<gene>
    <name evidence="2" type="ORF">E6C64_02115</name>
</gene>
<evidence type="ECO:0000313" key="3">
    <source>
        <dbReference type="Proteomes" id="UP000309133"/>
    </source>
</evidence>
<dbReference type="InterPro" id="IPR051049">
    <property type="entry name" value="Dienelactone_hydrolase-like"/>
</dbReference>
<dbReference type="GO" id="GO:0016787">
    <property type="term" value="F:hydrolase activity"/>
    <property type="evidence" value="ECO:0007669"/>
    <property type="project" value="UniProtKB-KW"/>
</dbReference>
<accession>A0A4S4FRB3</accession>
<dbReference type="AlphaFoldDB" id="A0A4S4FRB3"/>